<dbReference type="KEGG" id="rter:IDM49_05315"/>
<reference evidence="5 6" key="1">
    <citation type="submission" date="2020-09" db="EMBL/GenBank/DDBJ databases">
        <title>Investigation of environmental microbes.</title>
        <authorList>
            <person name="Ou Y."/>
            <person name="Kang Q."/>
        </authorList>
    </citation>
    <scope>NUCLEOTIDE SEQUENCE [LARGE SCALE GENOMIC DNA]</scope>
    <source>
        <strain evidence="5 6">KJZ-14</strain>
    </source>
</reference>
<keyword evidence="6" id="KW-1185">Reference proteome</keyword>
<dbReference type="InterPro" id="IPR011344">
    <property type="entry name" value="ssDNA-bd"/>
</dbReference>
<dbReference type="PROSITE" id="PS50935">
    <property type="entry name" value="SSB"/>
    <property type="match status" value="1"/>
</dbReference>
<dbReference type="EMBL" id="CP061539">
    <property type="protein sequence ID" value="QNV38665.1"/>
    <property type="molecule type" value="Genomic_DNA"/>
</dbReference>
<feature type="region of interest" description="Disordered" evidence="4">
    <location>
        <begin position="121"/>
        <end position="202"/>
    </location>
</feature>
<dbReference type="RefSeq" id="WP_168615290.1">
    <property type="nucleotide sequence ID" value="NZ_BAAAOX010000010.1"/>
</dbReference>
<dbReference type="AlphaFoldDB" id="A0A7H2BG69"/>
<dbReference type="CDD" id="cd04496">
    <property type="entry name" value="SSB_OBF"/>
    <property type="match status" value="1"/>
</dbReference>
<evidence type="ECO:0000256" key="2">
    <source>
        <dbReference type="PROSITE-ProRule" id="PRU00252"/>
    </source>
</evidence>
<dbReference type="Pfam" id="PF00436">
    <property type="entry name" value="SSB"/>
    <property type="match status" value="1"/>
</dbReference>
<dbReference type="Gene3D" id="2.40.50.140">
    <property type="entry name" value="Nucleic acid-binding proteins"/>
    <property type="match status" value="1"/>
</dbReference>
<accession>A0A7H2BG69</accession>
<feature type="compositionally biased region" description="Basic and acidic residues" evidence="4">
    <location>
        <begin position="155"/>
        <end position="169"/>
    </location>
</feature>
<protein>
    <recommendedName>
        <fullName evidence="3">Single-stranded DNA-binding protein</fullName>
    </recommendedName>
</protein>
<evidence type="ECO:0000313" key="5">
    <source>
        <dbReference type="EMBL" id="QNV38665.1"/>
    </source>
</evidence>
<dbReference type="InterPro" id="IPR000424">
    <property type="entry name" value="Primosome_PriB/ssb"/>
</dbReference>
<evidence type="ECO:0000313" key="6">
    <source>
        <dbReference type="Proteomes" id="UP000516404"/>
    </source>
</evidence>
<keyword evidence="1 2" id="KW-0238">DNA-binding</keyword>
<dbReference type="SUPFAM" id="SSF50249">
    <property type="entry name" value="Nucleic acid-binding proteins"/>
    <property type="match status" value="1"/>
</dbReference>
<evidence type="ECO:0000256" key="4">
    <source>
        <dbReference type="SAM" id="MobiDB-lite"/>
    </source>
</evidence>
<sequence>MSDTLTLRAFVATAPTLRTTASGVPVTNFRVASTPRWYDQAAGVYREGDTNWYTVNAFRALAQNTVRSLRVGQPVIVTGRLKVKKWDRDENTTITNVEIDATTVGHDLTFGTALYERTVERRAHSEPGQNTQSGEHQADQQNSQPSQQNTGEHASYTERHSSANSDEHFFTPQNGVASSDAEFSDLVEPTEDNQKALYAMTH</sequence>
<organism evidence="5 6">
    <name type="scientific">Rothia terrae</name>
    <dbReference type="NCBI Taxonomy" id="396015"/>
    <lineage>
        <taxon>Bacteria</taxon>
        <taxon>Bacillati</taxon>
        <taxon>Actinomycetota</taxon>
        <taxon>Actinomycetes</taxon>
        <taxon>Micrococcales</taxon>
        <taxon>Micrococcaceae</taxon>
        <taxon>Rothia</taxon>
    </lineage>
</organism>
<feature type="compositionally biased region" description="Acidic residues" evidence="4">
    <location>
        <begin position="182"/>
        <end position="191"/>
    </location>
</feature>
<evidence type="ECO:0000256" key="3">
    <source>
        <dbReference type="RuleBase" id="RU000524"/>
    </source>
</evidence>
<gene>
    <name evidence="5" type="ORF">IDM49_05315</name>
</gene>
<dbReference type="GO" id="GO:0006260">
    <property type="term" value="P:DNA replication"/>
    <property type="evidence" value="ECO:0007669"/>
    <property type="project" value="InterPro"/>
</dbReference>
<dbReference type="Proteomes" id="UP000516404">
    <property type="component" value="Chromosome"/>
</dbReference>
<proteinExistence type="predicted"/>
<dbReference type="GO" id="GO:0003697">
    <property type="term" value="F:single-stranded DNA binding"/>
    <property type="evidence" value="ECO:0007669"/>
    <property type="project" value="InterPro"/>
</dbReference>
<evidence type="ECO:0000256" key="1">
    <source>
        <dbReference type="ARBA" id="ARBA00023125"/>
    </source>
</evidence>
<dbReference type="InterPro" id="IPR012340">
    <property type="entry name" value="NA-bd_OB-fold"/>
</dbReference>
<dbReference type="NCBIfam" id="TIGR00621">
    <property type="entry name" value="ssb"/>
    <property type="match status" value="1"/>
</dbReference>
<dbReference type="GeneID" id="96623646"/>
<name>A0A7H2BG69_9MICC</name>
<feature type="compositionally biased region" description="Low complexity" evidence="4">
    <location>
        <begin position="140"/>
        <end position="149"/>
    </location>
</feature>